<comment type="caution">
    <text evidence="1">The sequence shown here is derived from an EMBL/GenBank/DDBJ whole genome shotgun (WGS) entry which is preliminary data.</text>
</comment>
<sequence length="222" mass="24104">MLLWLATGAVQRRSLVGGATCCYSRPVKMSSWCEREDGDAGIEWPRKLSMAGEEGAAFSAGRKIFRYYYVVDEDSIAVAGKGRLLLISAGTMKTPLLPLHGNDHALLLLLRGVVAGTVHGCHAAPSTVAPSVVILFMAETGDHDGAAKDFVDVALVHHAGAELLLEDDLSLIMGYGDELREACLLGFQAKKNGEDEDSLLCKDLEAREEKRKRKGLRGRDFF</sequence>
<keyword evidence="2" id="KW-1185">Reference proteome</keyword>
<evidence type="ECO:0000313" key="2">
    <source>
        <dbReference type="Proteomes" id="UP000886885"/>
    </source>
</evidence>
<dbReference type="AlphaFoldDB" id="A0A8X8DIJ8"/>
<proteinExistence type="predicted"/>
<dbReference type="Proteomes" id="UP000886885">
    <property type="component" value="Chromosome 1A"/>
</dbReference>
<gene>
    <name evidence="1" type="ORF">POTOM_001752</name>
</gene>
<dbReference type="EMBL" id="JAAWWB010000001">
    <property type="protein sequence ID" value="KAG6792600.1"/>
    <property type="molecule type" value="Genomic_DNA"/>
</dbReference>
<reference evidence="1" key="1">
    <citation type="journal article" date="2020" name="bioRxiv">
        <title>Hybrid origin of Populus tomentosa Carr. identified through genome sequencing and phylogenomic analysis.</title>
        <authorList>
            <person name="An X."/>
            <person name="Gao K."/>
            <person name="Chen Z."/>
            <person name="Li J."/>
            <person name="Yang X."/>
            <person name="Yang X."/>
            <person name="Zhou J."/>
            <person name="Guo T."/>
            <person name="Zhao T."/>
            <person name="Huang S."/>
            <person name="Miao D."/>
            <person name="Khan W.U."/>
            <person name="Rao P."/>
            <person name="Ye M."/>
            <person name="Lei B."/>
            <person name="Liao W."/>
            <person name="Wang J."/>
            <person name="Ji L."/>
            <person name="Li Y."/>
            <person name="Guo B."/>
            <person name="Mustafa N.S."/>
            <person name="Li S."/>
            <person name="Yun Q."/>
            <person name="Keller S.R."/>
            <person name="Mao J."/>
            <person name="Zhang R."/>
            <person name="Strauss S.H."/>
        </authorList>
    </citation>
    <scope>NUCLEOTIDE SEQUENCE</scope>
    <source>
        <strain evidence="1">GM15</strain>
        <tissue evidence="1">Leaf</tissue>
    </source>
</reference>
<protein>
    <submittedName>
        <fullName evidence="1">Uncharacterized protein</fullName>
    </submittedName>
</protein>
<accession>A0A8X8DIJ8</accession>
<evidence type="ECO:0000313" key="1">
    <source>
        <dbReference type="EMBL" id="KAG6792600.1"/>
    </source>
</evidence>
<name>A0A8X8DIJ8_POPTO</name>
<organism evidence="1 2">
    <name type="scientific">Populus tomentosa</name>
    <name type="common">Chinese white poplar</name>
    <dbReference type="NCBI Taxonomy" id="118781"/>
    <lineage>
        <taxon>Eukaryota</taxon>
        <taxon>Viridiplantae</taxon>
        <taxon>Streptophyta</taxon>
        <taxon>Embryophyta</taxon>
        <taxon>Tracheophyta</taxon>
        <taxon>Spermatophyta</taxon>
        <taxon>Magnoliopsida</taxon>
        <taxon>eudicotyledons</taxon>
        <taxon>Gunneridae</taxon>
        <taxon>Pentapetalae</taxon>
        <taxon>rosids</taxon>
        <taxon>fabids</taxon>
        <taxon>Malpighiales</taxon>
        <taxon>Salicaceae</taxon>
        <taxon>Saliceae</taxon>
        <taxon>Populus</taxon>
    </lineage>
</organism>